<reference evidence="2 3" key="1">
    <citation type="journal article" date="2024" name="IMA Fungus">
        <title>Apiospora arundinis, a panoply of carbohydrate-active enzymes and secondary metabolites.</title>
        <authorList>
            <person name="Sorensen T."/>
            <person name="Petersen C."/>
            <person name="Muurmann A.T."/>
            <person name="Christiansen J.V."/>
            <person name="Brundto M.L."/>
            <person name="Overgaard C.K."/>
            <person name="Boysen A.T."/>
            <person name="Wollenberg R.D."/>
            <person name="Larsen T.O."/>
            <person name="Sorensen J.L."/>
            <person name="Nielsen K.L."/>
            <person name="Sondergaard T.E."/>
        </authorList>
    </citation>
    <scope>NUCLEOTIDE SEQUENCE [LARGE SCALE GENOMIC DNA]</scope>
    <source>
        <strain evidence="2 3">AAU 773</strain>
    </source>
</reference>
<gene>
    <name evidence="2" type="ORF">PGQ11_003289</name>
</gene>
<proteinExistence type="predicted"/>
<protein>
    <submittedName>
        <fullName evidence="2">Uncharacterized protein</fullName>
    </submittedName>
</protein>
<dbReference type="Proteomes" id="UP001390339">
    <property type="component" value="Unassembled WGS sequence"/>
</dbReference>
<accession>A0ABR2J574</accession>
<comment type="caution">
    <text evidence="2">The sequence shown here is derived from an EMBL/GenBank/DDBJ whole genome shotgun (WGS) entry which is preliminary data.</text>
</comment>
<evidence type="ECO:0000313" key="3">
    <source>
        <dbReference type="Proteomes" id="UP001390339"/>
    </source>
</evidence>
<name>A0ABR2J574_9PEZI</name>
<keyword evidence="1" id="KW-0732">Signal</keyword>
<feature type="chain" id="PRO_5047522085" evidence="1">
    <location>
        <begin position="35"/>
        <end position="160"/>
    </location>
</feature>
<keyword evidence="3" id="KW-1185">Reference proteome</keyword>
<dbReference type="EMBL" id="JAPCWZ010000003">
    <property type="protein sequence ID" value="KAK8872775.1"/>
    <property type="molecule type" value="Genomic_DNA"/>
</dbReference>
<feature type="signal peptide" evidence="1">
    <location>
        <begin position="1"/>
        <end position="34"/>
    </location>
</feature>
<organism evidence="2 3">
    <name type="scientific">Apiospora arundinis</name>
    <dbReference type="NCBI Taxonomy" id="335852"/>
    <lineage>
        <taxon>Eukaryota</taxon>
        <taxon>Fungi</taxon>
        <taxon>Dikarya</taxon>
        <taxon>Ascomycota</taxon>
        <taxon>Pezizomycotina</taxon>
        <taxon>Sordariomycetes</taxon>
        <taxon>Xylariomycetidae</taxon>
        <taxon>Amphisphaeriales</taxon>
        <taxon>Apiosporaceae</taxon>
        <taxon>Apiospora</taxon>
    </lineage>
</organism>
<sequence>MLRYLATAASTFPTWNFQVAWLLVAWSLGRLAAAAYPSTPIDQIDLPKNKRLLANAPVVPPNSMEVNNNNNAYSTVCTANEPSNESTPTSGAATACARRMYVLRAWPVVNAAIALGMGCSSSRLMQQPATATRVPQPARAQYDTDGIPSVEIARDLHFAQ</sequence>
<evidence type="ECO:0000313" key="2">
    <source>
        <dbReference type="EMBL" id="KAK8872775.1"/>
    </source>
</evidence>
<evidence type="ECO:0000256" key="1">
    <source>
        <dbReference type="SAM" id="SignalP"/>
    </source>
</evidence>